<protein>
    <submittedName>
        <fullName evidence="2">Uncharacterized protein</fullName>
    </submittedName>
</protein>
<reference evidence="2" key="1">
    <citation type="submission" date="2021-01" db="EMBL/GenBank/DDBJ databases">
        <title>Genome sequence of Phenylobacterium sp. 20VBR1 isolated from a valley glaceir, Ny-Alesund, Svalbard.</title>
        <authorList>
            <person name="Thomas F.A."/>
            <person name="Krishnan K.P."/>
            <person name="Sinha R.K."/>
        </authorList>
    </citation>
    <scope>NUCLEOTIDE SEQUENCE</scope>
    <source>
        <strain evidence="2">20VBR1</strain>
    </source>
</reference>
<dbReference type="EMBL" id="CP068570">
    <property type="protein sequence ID" value="QQZ48929.1"/>
    <property type="molecule type" value="Genomic_DNA"/>
</dbReference>
<organism evidence="2">
    <name type="scientific">Phenylobacterium glaciei</name>
    <dbReference type="NCBI Taxonomy" id="2803784"/>
    <lineage>
        <taxon>Bacteria</taxon>
        <taxon>Pseudomonadati</taxon>
        <taxon>Pseudomonadota</taxon>
        <taxon>Alphaproteobacteria</taxon>
        <taxon>Caulobacterales</taxon>
        <taxon>Caulobacteraceae</taxon>
        <taxon>Phenylobacterium</taxon>
    </lineage>
</organism>
<feature type="compositionally biased region" description="Polar residues" evidence="1">
    <location>
        <begin position="49"/>
        <end position="64"/>
    </location>
</feature>
<proteinExistence type="predicted"/>
<gene>
    <name evidence="2" type="ORF">JKL49_16755</name>
</gene>
<evidence type="ECO:0000313" key="2">
    <source>
        <dbReference type="EMBL" id="QQZ48929.1"/>
    </source>
</evidence>
<accession>A0A974P1Z6</accession>
<dbReference type="AlphaFoldDB" id="A0A974P1Z6"/>
<feature type="compositionally biased region" description="Basic residues" evidence="1">
    <location>
        <begin position="89"/>
        <end position="98"/>
    </location>
</feature>
<sequence>MGPLILAAGLALTLQGISAPDYEGIARDSLGAWSFTSGKIEGKGSVKTTSVGTLFDTPTPSTATDPGGLGHPHRGLRLPGQDRDLPQRRQLRRRRRPDQRRAACAGRALDRLHQRLPGGGRRGLCDAAALSGRRRRGRCFLAAQDRGRRQGRQK</sequence>
<feature type="region of interest" description="Disordered" evidence="1">
    <location>
        <begin position="49"/>
        <end position="104"/>
    </location>
</feature>
<evidence type="ECO:0000256" key="1">
    <source>
        <dbReference type="SAM" id="MobiDB-lite"/>
    </source>
</evidence>
<name>A0A974P1Z6_9CAUL</name>